<evidence type="ECO:0000313" key="3">
    <source>
        <dbReference type="Proteomes" id="UP000807716"/>
    </source>
</evidence>
<evidence type="ECO:0000313" key="2">
    <source>
        <dbReference type="EMBL" id="KAG0254333.1"/>
    </source>
</evidence>
<organism evidence="2 3">
    <name type="scientific">Actinomortierella ambigua</name>
    <dbReference type="NCBI Taxonomy" id="1343610"/>
    <lineage>
        <taxon>Eukaryota</taxon>
        <taxon>Fungi</taxon>
        <taxon>Fungi incertae sedis</taxon>
        <taxon>Mucoromycota</taxon>
        <taxon>Mortierellomycotina</taxon>
        <taxon>Mortierellomycetes</taxon>
        <taxon>Mortierellales</taxon>
        <taxon>Mortierellaceae</taxon>
        <taxon>Actinomortierella</taxon>
    </lineage>
</organism>
<proteinExistence type="predicted"/>
<dbReference type="GO" id="GO:0005737">
    <property type="term" value="C:cytoplasm"/>
    <property type="evidence" value="ECO:0007669"/>
    <property type="project" value="TreeGrafter"/>
</dbReference>
<accession>A0A9P6PY08</accession>
<feature type="compositionally biased region" description="Low complexity" evidence="1">
    <location>
        <begin position="357"/>
        <end position="392"/>
    </location>
</feature>
<dbReference type="PANTHER" id="PTHR11188">
    <property type="entry name" value="ARRESTIN DOMAIN CONTAINING PROTEIN"/>
    <property type="match status" value="1"/>
</dbReference>
<gene>
    <name evidence="2" type="ORF">DFQ27_006909</name>
</gene>
<dbReference type="Gene3D" id="2.60.40.640">
    <property type="match status" value="1"/>
</dbReference>
<comment type="caution">
    <text evidence="2">The sequence shown here is derived from an EMBL/GenBank/DDBJ whole genome shotgun (WGS) entry which is preliminary data.</text>
</comment>
<sequence>MSFTSTLTLNVKDPFTIEFLGNPSRVMHNVTGVVHLNVQRAVTLKSASVSFVGEVYRVLLPAYIRTDSELLTKITYDIPEATGVFQPGTHDFPFTLALPGVIATTNRDKLQPVELFWGYTIQTSFTPAGLFARRKLAKYPVTLVRKQIRPSDESLLRFSAKRLDEFDVTVMVPRMVGTRDARATILVFMHPYQPTHRVRNIQVKVIQIEKIEYNEVRRVATFQASSGISSSSLSVLDPVSLGFVNREYSVGAVQSTRLQDLSTVATIDNPDQEEFTGAWGREHPIEVELQFLPDADISPAEEGLFFKISHAFQVTVHFVDPAIRSMSVNAPFVAGDILEILPGHLMYSTEDFERNMASTSPSSSTASGTGARAGATTRASSGSGSASASPSTLQRLPPPDYGEDEASSTLLDANTGRLARSMLSSQIYPEREVLVPDVADELPPPTYDDSEFFEARSSAAREKEQARREEEVEEEEGPSCRDDRGDGSAEQREE</sequence>
<feature type="compositionally biased region" description="Basic and acidic residues" evidence="1">
    <location>
        <begin position="459"/>
        <end position="470"/>
    </location>
</feature>
<reference evidence="2" key="1">
    <citation type="journal article" date="2020" name="Fungal Divers.">
        <title>Resolving the Mortierellaceae phylogeny through synthesis of multi-gene phylogenetics and phylogenomics.</title>
        <authorList>
            <person name="Vandepol N."/>
            <person name="Liber J."/>
            <person name="Desiro A."/>
            <person name="Na H."/>
            <person name="Kennedy M."/>
            <person name="Barry K."/>
            <person name="Grigoriev I.V."/>
            <person name="Miller A.N."/>
            <person name="O'Donnell K."/>
            <person name="Stajich J.E."/>
            <person name="Bonito G."/>
        </authorList>
    </citation>
    <scope>NUCLEOTIDE SEQUENCE</scope>
    <source>
        <strain evidence="2">BC1065</strain>
    </source>
</reference>
<keyword evidence="3" id="KW-1185">Reference proteome</keyword>
<name>A0A9P6PY08_9FUNG</name>
<dbReference type="PANTHER" id="PTHR11188:SF17">
    <property type="entry name" value="FI21816P1"/>
    <property type="match status" value="1"/>
</dbReference>
<feature type="compositionally biased region" description="Basic and acidic residues" evidence="1">
    <location>
        <begin position="478"/>
        <end position="494"/>
    </location>
</feature>
<dbReference type="AlphaFoldDB" id="A0A9P6PY08"/>
<feature type="region of interest" description="Disordered" evidence="1">
    <location>
        <begin position="355"/>
        <end position="407"/>
    </location>
</feature>
<dbReference type="GO" id="GO:0015031">
    <property type="term" value="P:protein transport"/>
    <property type="evidence" value="ECO:0007669"/>
    <property type="project" value="TreeGrafter"/>
</dbReference>
<evidence type="ECO:0000256" key="1">
    <source>
        <dbReference type="SAM" id="MobiDB-lite"/>
    </source>
</evidence>
<dbReference type="InterPro" id="IPR014752">
    <property type="entry name" value="Arrestin-like_C"/>
</dbReference>
<dbReference type="EMBL" id="JAAAJB010000523">
    <property type="protein sequence ID" value="KAG0254333.1"/>
    <property type="molecule type" value="Genomic_DNA"/>
</dbReference>
<protein>
    <submittedName>
        <fullName evidence="2">Uncharacterized protein</fullName>
    </submittedName>
</protein>
<dbReference type="InterPro" id="IPR050357">
    <property type="entry name" value="Arrestin_domain-protein"/>
</dbReference>
<dbReference type="OrthoDB" id="2423224at2759"/>
<feature type="region of interest" description="Disordered" evidence="1">
    <location>
        <begin position="435"/>
        <end position="494"/>
    </location>
</feature>
<dbReference type="Proteomes" id="UP000807716">
    <property type="component" value="Unassembled WGS sequence"/>
</dbReference>